<gene>
    <name evidence="1" type="ORF">QFC22_001054</name>
</gene>
<protein>
    <submittedName>
        <fullName evidence="1">Uncharacterized protein</fullName>
    </submittedName>
</protein>
<organism evidence="1 2">
    <name type="scientific">Naganishia vaughanmartiniae</name>
    <dbReference type="NCBI Taxonomy" id="1424756"/>
    <lineage>
        <taxon>Eukaryota</taxon>
        <taxon>Fungi</taxon>
        <taxon>Dikarya</taxon>
        <taxon>Basidiomycota</taxon>
        <taxon>Agaricomycotina</taxon>
        <taxon>Tremellomycetes</taxon>
        <taxon>Filobasidiales</taxon>
        <taxon>Filobasidiaceae</taxon>
        <taxon>Naganishia</taxon>
    </lineage>
</organism>
<comment type="caution">
    <text evidence="1">The sequence shown here is derived from an EMBL/GenBank/DDBJ whole genome shotgun (WGS) entry which is preliminary data.</text>
</comment>
<sequence length="759" mass="85971">MAETSRESKSRSHTPAPLQASSTAKVPRQAKVKDSRQIRTEKGGDDSGAGPVSRVTFREAAKAVGKANKEIMTTMRPIPGAIEVEKFVLISCQSRAFEITSMKSAMKAAAAAATTRAFQSLPRHLRRRAASHNPRRVPKRLREKAAFEIDSKDDTVKTQKKRAKAKARFLKKKGLTKTDIYRKRQRDKTWLETHVWHAKRMKMEDLWGYRIARTPNRKSHRPAHRAAHNGCIIHDSSYYTTLELSGERDDIVQIVSNCAAGGAWVGSRYETGGRMAELMLHRYREWPGGMIGPAEVLWRPQALEQSADLKGKRKRKTNDDAIDPAAATKKQIWIRVHPSIFSETHTTFVKAITSFYQQKDRADMSSNSSLELRDLRGEFNSFEITGPKAIQVINSVLDICRSEMPSKKAFIRHLKYAHSPQNVPERLVVGLQVYDPRLRFPPKNARLVSLRDQGQGDETAYLRFMQPSADLASSTLWEEETRNKLVKPAFKKADLDRRRQALGIPGKPLEARADDDRIPLLLIQRSTESTDKTDQSNTAVHGFTLFAPAGWGMPIWQSLVFTGSLIAGLKERRNQYLEAGRPSFPEDYPHTAAGKAYWASRAANDELRWLRKPASKRLNFIRLQGSDPWKPNWKQLFAAQEKGLYNDEEMEVNGDIPRQSDIWLLSAWITKADELSRITATTSPEQTLIQVLNEYREALQLSPIRLANASSLYRHCLVRGVLTCEDGGSPKDMAHIFQYQEGDHGSVSRHRDRARFGMT</sequence>
<dbReference type="EMBL" id="JASBWU010000002">
    <property type="protein sequence ID" value="KAJ9124255.1"/>
    <property type="molecule type" value="Genomic_DNA"/>
</dbReference>
<evidence type="ECO:0000313" key="2">
    <source>
        <dbReference type="Proteomes" id="UP001243375"/>
    </source>
</evidence>
<accession>A0ACC2XJR3</accession>
<keyword evidence="2" id="KW-1185">Reference proteome</keyword>
<evidence type="ECO:0000313" key="1">
    <source>
        <dbReference type="EMBL" id="KAJ9124255.1"/>
    </source>
</evidence>
<name>A0ACC2XJR3_9TREE</name>
<dbReference type="Proteomes" id="UP001243375">
    <property type="component" value="Unassembled WGS sequence"/>
</dbReference>
<proteinExistence type="predicted"/>
<reference evidence="1" key="1">
    <citation type="submission" date="2023-04" db="EMBL/GenBank/DDBJ databases">
        <title>Draft Genome sequencing of Naganishia species isolated from polar environments using Oxford Nanopore Technology.</title>
        <authorList>
            <person name="Leo P."/>
            <person name="Venkateswaran K."/>
        </authorList>
    </citation>
    <scope>NUCLEOTIDE SEQUENCE</scope>
    <source>
        <strain evidence="1">MNA-CCFEE 5425</strain>
    </source>
</reference>